<protein>
    <submittedName>
        <fullName evidence="1">Uncharacterized protein</fullName>
    </submittedName>
</protein>
<dbReference type="KEGG" id="senf:GJR95_36425"/>
<accession>A0A6P1W730</accession>
<dbReference type="RefSeq" id="WP_162390563.1">
    <property type="nucleotide sequence ID" value="NZ_CP045997.1"/>
</dbReference>
<evidence type="ECO:0000313" key="2">
    <source>
        <dbReference type="Proteomes" id="UP000464577"/>
    </source>
</evidence>
<dbReference type="AlphaFoldDB" id="A0A6P1W730"/>
<organism evidence="1 2">
    <name type="scientific">Spirosoma endbachense</name>
    <dbReference type="NCBI Taxonomy" id="2666025"/>
    <lineage>
        <taxon>Bacteria</taxon>
        <taxon>Pseudomonadati</taxon>
        <taxon>Bacteroidota</taxon>
        <taxon>Cytophagia</taxon>
        <taxon>Cytophagales</taxon>
        <taxon>Cytophagaceae</taxon>
        <taxon>Spirosoma</taxon>
    </lineage>
</organism>
<name>A0A6P1W730_9BACT</name>
<gene>
    <name evidence="1" type="ORF">GJR95_36425</name>
</gene>
<dbReference type="Proteomes" id="UP000464577">
    <property type="component" value="Chromosome"/>
</dbReference>
<proteinExistence type="predicted"/>
<keyword evidence="2" id="KW-1185">Reference proteome</keyword>
<evidence type="ECO:0000313" key="1">
    <source>
        <dbReference type="EMBL" id="QHW00173.1"/>
    </source>
</evidence>
<sequence>MWLVVSFSRLIPWMNICLELAGENTENPFEEIANLEPILQICQQVEIELTQMSGEDEPAAELHPQHDINQ</sequence>
<dbReference type="EMBL" id="CP045997">
    <property type="protein sequence ID" value="QHW00173.1"/>
    <property type="molecule type" value="Genomic_DNA"/>
</dbReference>
<reference evidence="1 2" key="1">
    <citation type="submission" date="2019-11" db="EMBL/GenBank/DDBJ databases">
        <title>Spirosoma endbachense sp. nov., isolated from a natural salt meadow.</title>
        <authorList>
            <person name="Rojas J."/>
            <person name="Ambika Manirajan B."/>
            <person name="Ratering S."/>
            <person name="Suarez C."/>
            <person name="Geissler-Plaum R."/>
            <person name="Schnell S."/>
        </authorList>
    </citation>
    <scope>NUCLEOTIDE SEQUENCE [LARGE SCALE GENOMIC DNA]</scope>
    <source>
        <strain evidence="1 2">I-24</strain>
    </source>
</reference>